<feature type="domain" description="Ribosomal protein eL8/eL30/eS12/Gadd45" evidence="7">
    <location>
        <begin position="383"/>
        <end position="489"/>
    </location>
</feature>
<dbReference type="GO" id="GO:0003723">
    <property type="term" value="F:RNA binding"/>
    <property type="evidence" value="ECO:0007669"/>
    <property type="project" value="InterPro"/>
</dbReference>
<feature type="compositionally biased region" description="Basic and acidic residues" evidence="6">
    <location>
        <begin position="370"/>
        <end position="384"/>
    </location>
</feature>
<dbReference type="GO" id="GO:0005840">
    <property type="term" value="C:ribosome"/>
    <property type="evidence" value="ECO:0007669"/>
    <property type="project" value="UniProtKB-KW"/>
</dbReference>
<reference evidence="8" key="1">
    <citation type="submission" date="2020-11" db="EMBL/GenBank/DDBJ databases">
        <authorList>
            <person name="Tran Van P."/>
        </authorList>
    </citation>
    <scope>NUCLEOTIDE SEQUENCE</scope>
</reference>
<evidence type="ECO:0000256" key="5">
    <source>
        <dbReference type="ARBA" id="ARBA00035345"/>
    </source>
</evidence>
<dbReference type="InterPro" id="IPR050257">
    <property type="entry name" value="eL8/uL1-like"/>
</dbReference>
<keyword evidence="3" id="KW-0687">Ribonucleoprotein</keyword>
<proteinExistence type="inferred from homology"/>
<feature type="region of interest" description="Disordered" evidence="6">
    <location>
        <begin position="367"/>
        <end position="389"/>
    </location>
</feature>
<dbReference type="Pfam" id="PF01248">
    <property type="entry name" value="Ribosomal_L7Ae"/>
    <property type="match status" value="1"/>
</dbReference>
<dbReference type="InterPro" id="IPR001921">
    <property type="entry name" value="Ribosomal_eL8_euk"/>
</dbReference>
<evidence type="ECO:0000256" key="4">
    <source>
        <dbReference type="ARBA" id="ARBA00035232"/>
    </source>
</evidence>
<dbReference type="GO" id="GO:1990904">
    <property type="term" value="C:ribonucleoprotein complex"/>
    <property type="evidence" value="ECO:0007669"/>
    <property type="project" value="UniProtKB-KW"/>
</dbReference>
<evidence type="ECO:0000313" key="8">
    <source>
        <dbReference type="EMBL" id="CAD7407551.1"/>
    </source>
</evidence>
<evidence type="ECO:0000256" key="1">
    <source>
        <dbReference type="ARBA" id="ARBA00007337"/>
    </source>
</evidence>
<dbReference type="PRINTS" id="PR00881">
    <property type="entry name" value="L7ARS6FAMILY"/>
</dbReference>
<dbReference type="SUPFAM" id="SSF55315">
    <property type="entry name" value="L30e-like"/>
    <property type="match status" value="1"/>
</dbReference>
<accession>A0A7R9H4J2</accession>
<name>A0A7R9H4J2_TIMCR</name>
<dbReference type="PRINTS" id="PR00882">
    <property type="entry name" value="RIBOSOMALL7A"/>
</dbReference>
<dbReference type="InterPro" id="IPR018492">
    <property type="entry name" value="Ribosomal_eL8/Nhp2"/>
</dbReference>
<keyword evidence="2" id="KW-0689">Ribosomal protein</keyword>
<evidence type="ECO:0000256" key="2">
    <source>
        <dbReference type="ARBA" id="ARBA00022980"/>
    </source>
</evidence>
<feature type="compositionally biased region" description="Polar residues" evidence="6">
    <location>
        <begin position="61"/>
        <end position="71"/>
    </location>
</feature>
<dbReference type="PROSITE" id="PS01082">
    <property type="entry name" value="RIBOSOMAL_L7AE"/>
    <property type="match status" value="1"/>
</dbReference>
<organism evidence="8">
    <name type="scientific">Timema cristinae</name>
    <name type="common">Walking stick</name>
    <dbReference type="NCBI Taxonomy" id="61476"/>
    <lineage>
        <taxon>Eukaryota</taxon>
        <taxon>Metazoa</taxon>
        <taxon>Ecdysozoa</taxon>
        <taxon>Arthropoda</taxon>
        <taxon>Hexapoda</taxon>
        <taxon>Insecta</taxon>
        <taxon>Pterygota</taxon>
        <taxon>Neoptera</taxon>
        <taxon>Polyneoptera</taxon>
        <taxon>Phasmatodea</taxon>
        <taxon>Timematodea</taxon>
        <taxon>Timematoidea</taxon>
        <taxon>Timematidae</taxon>
        <taxon>Timema</taxon>
    </lineage>
</organism>
<feature type="region of interest" description="Disordered" evidence="6">
    <location>
        <begin position="50"/>
        <end position="71"/>
    </location>
</feature>
<dbReference type="InterPro" id="IPR004037">
    <property type="entry name" value="Ribosomal_eL8-like_CS"/>
</dbReference>
<dbReference type="EMBL" id="OC320218">
    <property type="protein sequence ID" value="CAD7407551.1"/>
    <property type="molecule type" value="Genomic_DNA"/>
</dbReference>
<comment type="similarity">
    <text evidence="1">Belongs to the eukaryotic ribosomal protein eL8 family.</text>
</comment>
<dbReference type="PANTHER" id="PTHR23105">
    <property type="entry name" value="RIBOSOMAL PROTEIN L7AE FAMILY MEMBER"/>
    <property type="match status" value="1"/>
</dbReference>
<sequence length="542" mass="61441">MSGIPSLDSRIRGMVERFFTRAQSSFNMIVRGIGDYDAPGHSYHRIRDGVVNPRVDDGSDHQGQGQPGSHSPLQSTFGLWFTVELHHGVTCSVVKTETSVQPIANCRNQLHCVYSFTERRRAMPATRLDIDEWCIPDDIKLADDQFHTPGHIDMLLGSELFLHLLKGGRWTRDQNHPVLQETELSWILAGRMPTSTGNKKRTASTSFFLRNEPNLSEQLQRFWEQEEFVSFPCTDEERYCEQHFIENISRDETGRFVPKKKVGKKVAAAPLAVKKPELKKVVNPLFEKRTRNFGIGQDIQPSRDLSRFVKWPKYIRVQRQKAVLQKRLKVPPAINQFTQTLDRQTATALFKILEKYRPELPQAKKARLRARAEDKVAKKEDTPTKRPNVIRQGTNTVTKLVEQKKAQIVVIAHDVDPIELANALVVLSQTTEDGEIKLRISLVLFLPALCRKMGVPYCIVKGKSRLGTLVRRKTCTAIAITNVDAGDRASLSKVLEAVKTNFNDRFEEIKRHWGGGLLGSKSAARIAKIEKAKARELAQKQG</sequence>
<dbReference type="InterPro" id="IPR029064">
    <property type="entry name" value="Ribosomal_eL30-like_sf"/>
</dbReference>
<protein>
    <recommendedName>
        <fullName evidence="4">Large ribosomal subunit protein eL8</fullName>
    </recommendedName>
    <alternativeName>
        <fullName evidence="5">60S ribosomal protein L7a</fullName>
    </alternativeName>
</protein>
<evidence type="ECO:0000256" key="3">
    <source>
        <dbReference type="ARBA" id="ARBA00023274"/>
    </source>
</evidence>
<evidence type="ECO:0000259" key="7">
    <source>
        <dbReference type="Pfam" id="PF01248"/>
    </source>
</evidence>
<dbReference type="InterPro" id="IPR004038">
    <property type="entry name" value="Ribosomal_eL8/eL30/eS12/Gad45"/>
</dbReference>
<dbReference type="AlphaFoldDB" id="A0A7R9H4J2"/>
<gene>
    <name evidence="8" type="ORF">TCEB3V08_LOCUS9073</name>
</gene>
<evidence type="ECO:0000256" key="6">
    <source>
        <dbReference type="SAM" id="MobiDB-lite"/>
    </source>
</evidence>
<dbReference type="Gene3D" id="3.30.1330.30">
    <property type="match status" value="1"/>
</dbReference>
<dbReference type="GO" id="GO:0042254">
    <property type="term" value="P:ribosome biogenesis"/>
    <property type="evidence" value="ECO:0007669"/>
    <property type="project" value="InterPro"/>
</dbReference>